<keyword evidence="2" id="KW-1185">Reference proteome</keyword>
<gene>
    <name evidence="1" type="ORF">GCM10022214_56550</name>
</gene>
<dbReference type="Proteomes" id="UP001500683">
    <property type="component" value="Unassembled WGS sequence"/>
</dbReference>
<protein>
    <submittedName>
        <fullName evidence="1">Uncharacterized protein</fullName>
    </submittedName>
</protein>
<evidence type="ECO:0000313" key="1">
    <source>
        <dbReference type="EMBL" id="GAA4088734.1"/>
    </source>
</evidence>
<dbReference type="EMBL" id="BAAAZG010000042">
    <property type="protein sequence ID" value="GAA4088734.1"/>
    <property type="molecule type" value="Genomic_DNA"/>
</dbReference>
<proteinExistence type="predicted"/>
<accession>A0ABP7WHS4</accession>
<comment type="caution">
    <text evidence="1">The sequence shown here is derived from an EMBL/GenBank/DDBJ whole genome shotgun (WGS) entry which is preliminary data.</text>
</comment>
<name>A0ABP7WHS4_9ACTN</name>
<sequence>MYVNVVAVVPQEPRVAVVDPAPLSPAQRAGHACAVCEKRWPRPTERIGDLPDGAPVLACVECAGPSSQPSCQPSS</sequence>
<evidence type="ECO:0000313" key="2">
    <source>
        <dbReference type="Proteomes" id="UP001500683"/>
    </source>
</evidence>
<organism evidence="1 2">
    <name type="scientific">Actinomadura miaoliensis</name>
    <dbReference type="NCBI Taxonomy" id="430685"/>
    <lineage>
        <taxon>Bacteria</taxon>
        <taxon>Bacillati</taxon>
        <taxon>Actinomycetota</taxon>
        <taxon>Actinomycetes</taxon>
        <taxon>Streptosporangiales</taxon>
        <taxon>Thermomonosporaceae</taxon>
        <taxon>Actinomadura</taxon>
    </lineage>
</organism>
<reference evidence="2" key="1">
    <citation type="journal article" date="2019" name="Int. J. Syst. Evol. Microbiol.">
        <title>The Global Catalogue of Microorganisms (GCM) 10K type strain sequencing project: providing services to taxonomists for standard genome sequencing and annotation.</title>
        <authorList>
            <consortium name="The Broad Institute Genomics Platform"/>
            <consortium name="The Broad Institute Genome Sequencing Center for Infectious Disease"/>
            <person name="Wu L."/>
            <person name="Ma J."/>
        </authorList>
    </citation>
    <scope>NUCLEOTIDE SEQUENCE [LARGE SCALE GENOMIC DNA]</scope>
    <source>
        <strain evidence="2">JCM 16702</strain>
    </source>
</reference>